<accession>A0ABZ2K4C9</accession>
<dbReference type="CDD" id="cd07817">
    <property type="entry name" value="SRPBCC_8"/>
    <property type="match status" value="1"/>
</dbReference>
<reference evidence="3 4" key="1">
    <citation type="submission" date="2021-12" db="EMBL/GenBank/DDBJ databases">
        <title>Discovery of the Pendulisporaceae a myxobacterial family with distinct sporulation behavior and unique specialized metabolism.</title>
        <authorList>
            <person name="Garcia R."/>
            <person name="Popoff A."/>
            <person name="Bader C.D."/>
            <person name="Loehr J."/>
            <person name="Walesch S."/>
            <person name="Walt C."/>
            <person name="Boldt J."/>
            <person name="Bunk B."/>
            <person name="Haeckl F.J.F.P.J."/>
            <person name="Gunesch A.P."/>
            <person name="Birkelbach J."/>
            <person name="Nuebel U."/>
            <person name="Pietschmann T."/>
            <person name="Bach T."/>
            <person name="Mueller R."/>
        </authorList>
    </citation>
    <scope>NUCLEOTIDE SEQUENCE [LARGE SCALE GENOMIC DNA]</scope>
    <source>
        <strain evidence="3 4">MSr12523</strain>
    </source>
</reference>
<dbReference type="Pfam" id="PF03364">
    <property type="entry name" value="Polyketide_cyc"/>
    <property type="match status" value="1"/>
</dbReference>
<name>A0ABZ2K4C9_9BACT</name>
<dbReference type="Proteomes" id="UP001379533">
    <property type="component" value="Chromosome"/>
</dbReference>
<dbReference type="PANTHER" id="PTHR33824">
    <property type="entry name" value="POLYKETIDE CYCLASE/DEHYDRASE AND LIPID TRANSPORT SUPERFAMILY PROTEIN"/>
    <property type="match status" value="1"/>
</dbReference>
<evidence type="ECO:0000313" key="4">
    <source>
        <dbReference type="Proteomes" id="UP001379533"/>
    </source>
</evidence>
<evidence type="ECO:0000256" key="1">
    <source>
        <dbReference type="ARBA" id="ARBA00008918"/>
    </source>
</evidence>
<organism evidence="3 4">
    <name type="scientific">Pendulispora brunnea</name>
    <dbReference type="NCBI Taxonomy" id="2905690"/>
    <lineage>
        <taxon>Bacteria</taxon>
        <taxon>Pseudomonadati</taxon>
        <taxon>Myxococcota</taxon>
        <taxon>Myxococcia</taxon>
        <taxon>Myxococcales</taxon>
        <taxon>Sorangiineae</taxon>
        <taxon>Pendulisporaceae</taxon>
        <taxon>Pendulispora</taxon>
    </lineage>
</organism>
<proteinExistence type="inferred from homology"/>
<dbReference type="InterPro" id="IPR023393">
    <property type="entry name" value="START-like_dom_sf"/>
</dbReference>
<dbReference type="InterPro" id="IPR047137">
    <property type="entry name" value="ORF3"/>
</dbReference>
<evidence type="ECO:0000313" key="3">
    <source>
        <dbReference type="EMBL" id="WXA93557.1"/>
    </source>
</evidence>
<gene>
    <name evidence="3" type="ORF">LZC95_44785</name>
</gene>
<dbReference type="RefSeq" id="WP_394844157.1">
    <property type="nucleotide sequence ID" value="NZ_CP089982.1"/>
</dbReference>
<comment type="similarity">
    <text evidence="1">Belongs to the ribosome association toxin RatA family.</text>
</comment>
<dbReference type="PANTHER" id="PTHR33824:SF7">
    <property type="entry name" value="POLYKETIDE CYCLASE_DEHYDRASE AND LIPID TRANSPORT SUPERFAMILY PROTEIN"/>
    <property type="match status" value="1"/>
</dbReference>
<feature type="domain" description="Coenzyme Q-binding protein COQ10 START" evidence="2">
    <location>
        <begin position="243"/>
        <end position="355"/>
    </location>
</feature>
<dbReference type="SUPFAM" id="SSF55961">
    <property type="entry name" value="Bet v1-like"/>
    <property type="match status" value="1"/>
</dbReference>
<sequence>MLEFLHPRRRRIDVRAMAVAAGSGALVASAVSSLANARSRARWSDKVTSWATRFTDVADKAARDAKHRAAGAVAEAEAVLRHEVLSDEQLVARVRSQLGRVVSNPHAIKVAACDGHVIVAGPILRAEVRPLLRSVEKTRGVRTVANQLEVHRRPGGVSALQGAGTAQRAPEHRWTPSLRALAALVGAAAIVRGGMRGSRASGLMSVALGTLLFGRALSDAPLTRWLGLGGRRRAIAFEKTMIIHAPIEQVFSYWADFRRFPAFMDHVQRVTKTGDHGSHWEVRGPLGTTIEWDAVITAFAPNEFIAWESADGAPVKHAGSVRFESIDEGRATRLDIRLGYNVAGHLGHTIASMFRVDPKTALDEDMLRFKSLLEQGKASAHGHEISRAIR</sequence>
<keyword evidence="4" id="KW-1185">Reference proteome</keyword>
<protein>
    <submittedName>
        <fullName evidence="3">SRPBCC family protein</fullName>
    </submittedName>
</protein>
<dbReference type="Gene3D" id="3.30.530.20">
    <property type="match status" value="1"/>
</dbReference>
<dbReference type="EMBL" id="CP089982">
    <property type="protein sequence ID" value="WXA93557.1"/>
    <property type="molecule type" value="Genomic_DNA"/>
</dbReference>
<evidence type="ECO:0000259" key="2">
    <source>
        <dbReference type="Pfam" id="PF03364"/>
    </source>
</evidence>
<dbReference type="InterPro" id="IPR005031">
    <property type="entry name" value="COQ10_START"/>
</dbReference>